<dbReference type="InterPro" id="IPR005467">
    <property type="entry name" value="His_kinase_dom"/>
</dbReference>
<comment type="caution">
    <text evidence="12">The sequence shown here is derived from an EMBL/GenBank/DDBJ whole genome shotgun (WGS) entry which is preliminary data.</text>
</comment>
<evidence type="ECO:0000313" key="13">
    <source>
        <dbReference type="Proteomes" id="UP000886841"/>
    </source>
</evidence>
<dbReference type="AlphaFoldDB" id="A0A9D1ELW8"/>
<dbReference type="Gene3D" id="6.10.340.10">
    <property type="match status" value="1"/>
</dbReference>
<dbReference type="PROSITE" id="PS50109">
    <property type="entry name" value="HIS_KIN"/>
    <property type="match status" value="1"/>
</dbReference>
<evidence type="ECO:0000256" key="3">
    <source>
        <dbReference type="ARBA" id="ARBA00012438"/>
    </source>
</evidence>
<name>A0A9D1ELW8_9FIRM</name>
<evidence type="ECO:0000256" key="8">
    <source>
        <dbReference type="SAM" id="Coils"/>
    </source>
</evidence>
<dbReference type="CDD" id="cd00082">
    <property type="entry name" value="HisKA"/>
    <property type="match status" value="1"/>
</dbReference>
<evidence type="ECO:0000313" key="12">
    <source>
        <dbReference type="EMBL" id="HIR94146.1"/>
    </source>
</evidence>
<dbReference type="Gene3D" id="3.30.565.10">
    <property type="entry name" value="Histidine kinase-like ATPase, C-terminal domain"/>
    <property type="match status" value="1"/>
</dbReference>
<comment type="subcellular location">
    <subcellularLocation>
        <location evidence="2">Membrane</location>
    </subcellularLocation>
</comment>
<organism evidence="12 13">
    <name type="scientific">Candidatus Egerieimonas intestinavium</name>
    <dbReference type="NCBI Taxonomy" id="2840777"/>
    <lineage>
        <taxon>Bacteria</taxon>
        <taxon>Bacillati</taxon>
        <taxon>Bacillota</taxon>
        <taxon>Clostridia</taxon>
        <taxon>Lachnospirales</taxon>
        <taxon>Lachnospiraceae</taxon>
        <taxon>Lachnospiraceae incertae sedis</taxon>
        <taxon>Candidatus Egerieimonas</taxon>
    </lineage>
</organism>
<dbReference type="EC" id="2.7.13.3" evidence="3"/>
<keyword evidence="9" id="KW-0472">Membrane</keyword>
<dbReference type="SUPFAM" id="SSF55874">
    <property type="entry name" value="ATPase domain of HSP90 chaperone/DNA topoisomerase II/histidine kinase"/>
    <property type="match status" value="1"/>
</dbReference>
<evidence type="ECO:0000256" key="7">
    <source>
        <dbReference type="ARBA" id="ARBA00023012"/>
    </source>
</evidence>
<evidence type="ECO:0000259" key="10">
    <source>
        <dbReference type="PROSITE" id="PS50109"/>
    </source>
</evidence>
<reference evidence="12" key="1">
    <citation type="submission" date="2020-10" db="EMBL/GenBank/DDBJ databases">
        <authorList>
            <person name="Gilroy R."/>
        </authorList>
    </citation>
    <scope>NUCLEOTIDE SEQUENCE</scope>
    <source>
        <strain evidence="12">ChiSxjej1B13-7041</strain>
    </source>
</reference>
<keyword evidence="7" id="KW-0902">Two-component regulatory system</keyword>
<keyword evidence="9" id="KW-0812">Transmembrane</keyword>
<dbReference type="SMART" id="SM00387">
    <property type="entry name" value="HATPase_c"/>
    <property type="match status" value="1"/>
</dbReference>
<keyword evidence="9" id="KW-1133">Transmembrane helix</keyword>
<dbReference type="PANTHER" id="PTHR45453">
    <property type="entry name" value="PHOSPHATE REGULON SENSOR PROTEIN PHOR"/>
    <property type="match status" value="1"/>
</dbReference>
<evidence type="ECO:0000256" key="5">
    <source>
        <dbReference type="ARBA" id="ARBA00022679"/>
    </source>
</evidence>
<evidence type="ECO:0000256" key="6">
    <source>
        <dbReference type="ARBA" id="ARBA00022777"/>
    </source>
</evidence>
<proteinExistence type="predicted"/>
<evidence type="ECO:0000256" key="1">
    <source>
        <dbReference type="ARBA" id="ARBA00000085"/>
    </source>
</evidence>
<accession>A0A9D1ELW8</accession>
<dbReference type="EMBL" id="DVHU01000107">
    <property type="protein sequence ID" value="HIR94146.1"/>
    <property type="molecule type" value="Genomic_DNA"/>
</dbReference>
<dbReference type="InterPro" id="IPR036097">
    <property type="entry name" value="HisK_dim/P_sf"/>
</dbReference>
<dbReference type="SUPFAM" id="SSF158472">
    <property type="entry name" value="HAMP domain-like"/>
    <property type="match status" value="1"/>
</dbReference>
<feature type="transmembrane region" description="Helical" evidence="9">
    <location>
        <begin position="146"/>
        <end position="166"/>
    </location>
</feature>
<dbReference type="Pfam" id="PF00672">
    <property type="entry name" value="HAMP"/>
    <property type="match status" value="1"/>
</dbReference>
<dbReference type="Pfam" id="PF00512">
    <property type="entry name" value="HisKA"/>
    <property type="match status" value="1"/>
</dbReference>
<dbReference type="Pfam" id="PF02518">
    <property type="entry name" value="HATPase_c"/>
    <property type="match status" value="1"/>
</dbReference>
<reference evidence="12" key="2">
    <citation type="journal article" date="2021" name="PeerJ">
        <title>Extensive microbial diversity within the chicken gut microbiome revealed by metagenomics and culture.</title>
        <authorList>
            <person name="Gilroy R."/>
            <person name="Ravi A."/>
            <person name="Getino M."/>
            <person name="Pursley I."/>
            <person name="Horton D.L."/>
            <person name="Alikhan N.F."/>
            <person name="Baker D."/>
            <person name="Gharbi K."/>
            <person name="Hall N."/>
            <person name="Watson M."/>
            <person name="Adriaenssens E.M."/>
            <person name="Foster-Nyarko E."/>
            <person name="Jarju S."/>
            <person name="Secka A."/>
            <person name="Antonio M."/>
            <person name="Oren A."/>
            <person name="Chaudhuri R.R."/>
            <person name="La Ragione R."/>
            <person name="Hildebrand F."/>
            <person name="Pallen M.J."/>
        </authorList>
    </citation>
    <scope>NUCLEOTIDE SEQUENCE</scope>
    <source>
        <strain evidence="12">ChiSxjej1B13-7041</strain>
    </source>
</reference>
<dbReference type="InterPro" id="IPR004358">
    <property type="entry name" value="Sig_transdc_His_kin-like_C"/>
</dbReference>
<dbReference type="PROSITE" id="PS50885">
    <property type="entry name" value="HAMP"/>
    <property type="match status" value="1"/>
</dbReference>
<dbReference type="SMART" id="SM00388">
    <property type="entry name" value="HisKA"/>
    <property type="match status" value="1"/>
</dbReference>
<dbReference type="SMART" id="SM00304">
    <property type="entry name" value="HAMP"/>
    <property type="match status" value="1"/>
</dbReference>
<dbReference type="Proteomes" id="UP000886841">
    <property type="component" value="Unassembled WGS sequence"/>
</dbReference>
<dbReference type="PRINTS" id="PR00344">
    <property type="entry name" value="BCTRLSENSOR"/>
</dbReference>
<dbReference type="GO" id="GO:0016036">
    <property type="term" value="P:cellular response to phosphate starvation"/>
    <property type="evidence" value="ECO:0007669"/>
    <property type="project" value="TreeGrafter"/>
</dbReference>
<dbReference type="InterPro" id="IPR003661">
    <property type="entry name" value="HisK_dim/P_dom"/>
</dbReference>
<evidence type="ECO:0000256" key="4">
    <source>
        <dbReference type="ARBA" id="ARBA00022553"/>
    </source>
</evidence>
<dbReference type="InterPro" id="IPR036890">
    <property type="entry name" value="HATPase_C_sf"/>
</dbReference>
<protein>
    <recommendedName>
        <fullName evidence="3">histidine kinase</fullName>
        <ecNumber evidence="3">2.7.13.3</ecNumber>
    </recommendedName>
</protein>
<feature type="domain" description="Histidine kinase" evidence="10">
    <location>
        <begin position="248"/>
        <end position="463"/>
    </location>
</feature>
<sequence>MVWASPSTYTAVVNDDLTAQVDALVGKLAETTPADCGELLDDFVLTSGANAMLVGPDGRLVDTGAKLTVQAVYEDDTMIVTTSEQESAVSYHSQDIREGDTVAVTMSEQATITAEVVFAGQNESYTLYVTPRIEVENLAVRALIQIAPWLLVVLLVFSLLCAFIYSRYITRPIVRMSGIAGKMAELDFHWECGEKRKDEIGKLGRSLDQLARRLDTALTDLENANQALRGEVERERELDRQRMAFFNAVSHELKTPVTILKGQLSGMLEGVGIYQDRNKYLLRSLRVTGRMENLVQEMLAISRMESGSVSVKREPVDLPALIERQLTLDAPLLEQKNQRLVKDLTPGIVVIGDASLLGRVAGNLLSNASLYSPEGAEVRVWCGLLDGSPALTVENTGAHISEDALPHLFEAFYREETSRNRATGGSGLGLYLVKMILARHGAECTIENTRDGVWAAVRFETDAVSGLAAGDMVE</sequence>
<evidence type="ECO:0000259" key="11">
    <source>
        <dbReference type="PROSITE" id="PS50885"/>
    </source>
</evidence>
<dbReference type="GO" id="GO:0000155">
    <property type="term" value="F:phosphorelay sensor kinase activity"/>
    <property type="evidence" value="ECO:0007669"/>
    <property type="project" value="InterPro"/>
</dbReference>
<keyword evidence="6" id="KW-0418">Kinase</keyword>
<dbReference type="GO" id="GO:0004721">
    <property type="term" value="F:phosphoprotein phosphatase activity"/>
    <property type="evidence" value="ECO:0007669"/>
    <property type="project" value="TreeGrafter"/>
</dbReference>
<dbReference type="InterPro" id="IPR003594">
    <property type="entry name" value="HATPase_dom"/>
</dbReference>
<evidence type="ECO:0000256" key="2">
    <source>
        <dbReference type="ARBA" id="ARBA00004370"/>
    </source>
</evidence>
<comment type="catalytic activity">
    <reaction evidence="1">
        <text>ATP + protein L-histidine = ADP + protein N-phospho-L-histidine.</text>
        <dbReference type="EC" id="2.7.13.3"/>
    </reaction>
</comment>
<keyword evidence="4" id="KW-0597">Phosphoprotein</keyword>
<feature type="coiled-coil region" evidence="8">
    <location>
        <begin position="207"/>
        <end position="241"/>
    </location>
</feature>
<keyword evidence="5" id="KW-0808">Transferase</keyword>
<dbReference type="GO" id="GO:0005886">
    <property type="term" value="C:plasma membrane"/>
    <property type="evidence" value="ECO:0007669"/>
    <property type="project" value="TreeGrafter"/>
</dbReference>
<dbReference type="SUPFAM" id="SSF47384">
    <property type="entry name" value="Homodimeric domain of signal transducing histidine kinase"/>
    <property type="match status" value="1"/>
</dbReference>
<evidence type="ECO:0000256" key="9">
    <source>
        <dbReference type="SAM" id="Phobius"/>
    </source>
</evidence>
<dbReference type="InterPro" id="IPR050351">
    <property type="entry name" value="BphY/WalK/GraS-like"/>
</dbReference>
<feature type="domain" description="HAMP" evidence="11">
    <location>
        <begin position="167"/>
        <end position="219"/>
    </location>
</feature>
<dbReference type="PANTHER" id="PTHR45453:SF3">
    <property type="entry name" value="HISTIDINE KINASE"/>
    <property type="match status" value="1"/>
</dbReference>
<dbReference type="Gene3D" id="1.10.287.130">
    <property type="match status" value="1"/>
</dbReference>
<keyword evidence="8" id="KW-0175">Coiled coil</keyword>
<gene>
    <name evidence="12" type="ORF">IAB98_12080</name>
</gene>
<dbReference type="InterPro" id="IPR003660">
    <property type="entry name" value="HAMP_dom"/>
</dbReference>
<dbReference type="CDD" id="cd06225">
    <property type="entry name" value="HAMP"/>
    <property type="match status" value="1"/>
</dbReference>